<dbReference type="EnsemblMetazoa" id="AARA001654-RA">
    <property type="protein sequence ID" value="AARA001654-PA"/>
    <property type="gene ID" value="AARA001654"/>
</dbReference>
<dbReference type="Proteomes" id="UP000075840">
    <property type="component" value="Unassembled WGS sequence"/>
</dbReference>
<keyword evidence="2" id="KW-1185">Reference proteome</keyword>
<accession>A0A182HK74</accession>
<sequence length="45" mass="4702">MAVGPTLDCGGEELFAKRMAATQLYPRCEGNADESGARVCAAKGR</sequence>
<reference evidence="1" key="1">
    <citation type="submission" date="2022-08" db="UniProtKB">
        <authorList>
            <consortium name="EnsemblMetazoa"/>
        </authorList>
    </citation>
    <scope>IDENTIFICATION</scope>
    <source>
        <strain evidence="1">Dongola</strain>
    </source>
</reference>
<evidence type="ECO:0000313" key="2">
    <source>
        <dbReference type="Proteomes" id="UP000075840"/>
    </source>
</evidence>
<evidence type="ECO:0000313" key="1">
    <source>
        <dbReference type="EnsemblMetazoa" id="AARA001654-PA"/>
    </source>
</evidence>
<dbReference type="EMBL" id="APCN01000818">
    <property type="status" value="NOT_ANNOTATED_CDS"/>
    <property type="molecule type" value="Genomic_DNA"/>
</dbReference>
<protein>
    <submittedName>
        <fullName evidence="1">Uncharacterized protein</fullName>
    </submittedName>
</protein>
<proteinExistence type="predicted"/>
<organism evidence="1 2">
    <name type="scientific">Anopheles arabiensis</name>
    <name type="common">Mosquito</name>
    <dbReference type="NCBI Taxonomy" id="7173"/>
    <lineage>
        <taxon>Eukaryota</taxon>
        <taxon>Metazoa</taxon>
        <taxon>Ecdysozoa</taxon>
        <taxon>Arthropoda</taxon>
        <taxon>Hexapoda</taxon>
        <taxon>Insecta</taxon>
        <taxon>Pterygota</taxon>
        <taxon>Neoptera</taxon>
        <taxon>Endopterygota</taxon>
        <taxon>Diptera</taxon>
        <taxon>Nematocera</taxon>
        <taxon>Culicoidea</taxon>
        <taxon>Culicidae</taxon>
        <taxon>Anophelinae</taxon>
        <taxon>Anopheles</taxon>
    </lineage>
</organism>
<dbReference type="VEuPathDB" id="VectorBase:AARA001654"/>
<name>A0A182HK74_ANOAR</name>
<dbReference type="AlphaFoldDB" id="A0A182HK74"/>